<dbReference type="SMART" id="SM00320">
    <property type="entry name" value="WD40"/>
    <property type="match status" value="4"/>
</dbReference>
<dbReference type="EMBL" id="FZMO01000307">
    <property type="protein sequence ID" value="SNQ49797.1"/>
    <property type="molecule type" value="Genomic_DNA"/>
</dbReference>
<dbReference type="AlphaFoldDB" id="A0A2I2KVU6"/>
<sequence>MPVQRLLGETRSAVARAASRARSPGVAGGRDQSPAPAGAATARPPRRSWLWRVMALGAVSSALATTGVVTALDGLRDSADASVSREAAGSAIRLLDDEPELARQLAVAAFRISPTSMAAGALVEAGERRITASAGSVHSVALSTDGRYLVAAGDTGASVWDIADPAAARRVADLSAQTPPVDRRRLAADDARGRATAPPTDDSPHATVPAELARPAAISPSARTARSELRAVVVVPRAAASASSTAAPAPDTVVTAGADGAVRLWRLDPPRIIAGSGLDQVRAAPVQVAALAAVSAHIGAVTALAVGGDGRTLASAGADGAVRLWDVSDPRAPRSRAVLREPSAATTLAFTPDGRSLVLGGPGRLAVWDVTDPAAPRLRAERLASPDPGADPSTGTEPVVVDGLSVSPDGRWFVATNTSGGQARAEVYGLGDPRGLRRLATIDGVGAENPVPTLSADGRVLALGDPVGELAFWDMTRPAGPVRRAAVPVGTDIGAGVFGPAGRAGTLVVSTGGVVRLWQLDLGAAQDEACARVGDQITRTQWRTYLGHRPYEPPCG</sequence>
<proteinExistence type="predicted"/>
<feature type="compositionally biased region" description="Low complexity" evidence="4">
    <location>
        <begin position="34"/>
        <end position="43"/>
    </location>
</feature>
<keyword evidence="1 3" id="KW-0853">WD repeat</keyword>
<protein>
    <submittedName>
        <fullName evidence="5">Protein kinase with WD domain</fullName>
    </submittedName>
</protein>
<dbReference type="InterPro" id="IPR001680">
    <property type="entry name" value="WD40_rpt"/>
</dbReference>
<feature type="region of interest" description="Disordered" evidence="4">
    <location>
        <begin position="174"/>
        <end position="208"/>
    </location>
</feature>
<feature type="region of interest" description="Disordered" evidence="4">
    <location>
        <begin position="1"/>
        <end position="43"/>
    </location>
</feature>
<evidence type="ECO:0000256" key="3">
    <source>
        <dbReference type="PROSITE-ProRule" id="PRU00221"/>
    </source>
</evidence>
<gene>
    <name evidence="5" type="ORF">FRACA_3750005</name>
</gene>
<dbReference type="Proteomes" id="UP000234331">
    <property type="component" value="Unassembled WGS sequence"/>
</dbReference>
<evidence type="ECO:0000313" key="5">
    <source>
        <dbReference type="EMBL" id="SNQ49797.1"/>
    </source>
</evidence>
<dbReference type="PROSITE" id="PS50294">
    <property type="entry name" value="WD_REPEATS_REGION"/>
    <property type="match status" value="1"/>
</dbReference>
<evidence type="ECO:0000256" key="1">
    <source>
        <dbReference type="ARBA" id="ARBA00022574"/>
    </source>
</evidence>
<feature type="repeat" description="WD" evidence="3">
    <location>
        <begin position="294"/>
        <end position="335"/>
    </location>
</feature>
<dbReference type="PROSITE" id="PS50082">
    <property type="entry name" value="WD_REPEATS_2"/>
    <property type="match status" value="1"/>
</dbReference>
<reference evidence="5 6" key="1">
    <citation type="submission" date="2017-06" db="EMBL/GenBank/DDBJ databases">
        <authorList>
            <person name="Kim H.J."/>
            <person name="Triplett B.A."/>
        </authorList>
    </citation>
    <scope>NUCLEOTIDE SEQUENCE [LARGE SCALE GENOMIC DNA]</scope>
    <source>
        <strain evidence="5">FRACA_ARgP5</strain>
    </source>
</reference>
<evidence type="ECO:0000313" key="6">
    <source>
        <dbReference type="Proteomes" id="UP000234331"/>
    </source>
</evidence>
<dbReference type="InterPro" id="IPR036322">
    <property type="entry name" value="WD40_repeat_dom_sf"/>
</dbReference>
<evidence type="ECO:0000256" key="4">
    <source>
        <dbReference type="SAM" id="MobiDB-lite"/>
    </source>
</evidence>
<organism evidence="5 6">
    <name type="scientific">Frankia canadensis</name>
    <dbReference type="NCBI Taxonomy" id="1836972"/>
    <lineage>
        <taxon>Bacteria</taxon>
        <taxon>Bacillati</taxon>
        <taxon>Actinomycetota</taxon>
        <taxon>Actinomycetes</taxon>
        <taxon>Frankiales</taxon>
        <taxon>Frankiaceae</taxon>
        <taxon>Frankia</taxon>
    </lineage>
</organism>
<dbReference type="Gene3D" id="2.130.10.10">
    <property type="entry name" value="YVTN repeat-like/Quinoprotein amine dehydrogenase"/>
    <property type="match status" value="2"/>
</dbReference>
<feature type="compositionally biased region" description="Low complexity" evidence="4">
    <location>
        <begin position="11"/>
        <end position="25"/>
    </location>
</feature>
<feature type="compositionally biased region" description="Basic and acidic residues" evidence="4">
    <location>
        <begin position="181"/>
        <end position="193"/>
    </location>
</feature>
<keyword evidence="6" id="KW-1185">Reference proteome</keyword>
<dbReference type="OrthoDB" id="3218161at2"/>
<keyword evidence="2" id="KW-0677">Repeat</keyword>
<accession>A0A2I2KVU6</accession>
<dbReference type="PANTHER" id="PTHR19879">
    <property type="entry name" value="TRANSCRIPTION INITIATION FACTOR TFIID"/>
    <property type="match status" value="1"/>
</dbReference>
<name>A0A2I2KVU6_9ACTN</name>
<dbReference type="InterPro" id="IPR015943">
    <property type="entry name" value="WD40/YVTN_repeat-like_dom_sf"/>
</dbReference>
<dbReference type="GO" id="GO:0016301">
    <property type="term" value="F:kinase activity"/>
    <property type="evidence" value="ECO:0007669"/>
    <property type="project" value="UniProtKB-KW"/>
</dbReference>
<dbReference type="PANTHER" id="PTHR19879:SF9">
    <property type="entry name" value="TRANSCRIPTION INITIATION FACTOR TFIID SUBUNIT 5"/>
    <property type="match status" value="1"/>
</dbReference>
<dbReference type="SUPFAM" id="SSF50978">
    <property type="entry name" value="WD40 repeat-like"/>
    <property type="match status" value="1"/>
</dbReference>
<dbReference type="Pfam" id="PF00400">
    <property type="entry name" value="WD40"/>
    <property type="match status" value="2"/>
</dbReference>
<keyword evidence="5" id="KW-0418">Kinase</keyword>
<evidence type="ECO:0000256" key="2">
    <source>
        <dbReference type="ARBA" id="ARBA00022737"/>
    </source>
</evidence>
<dbReference type="PROSITE" id="PS00678">
    <property type="entry name" value="WD_REPEATS_1"/>
    <property type="match status" value="1"/>
</dbReference>
<dbReference type="InterPro" id="IPR019775">
    <property type="entry name" value="WD40_repeat_CS"/>
</dbReference>
<keyword evidence="5" id="KW-0808">Transferase</keyword>